<gene>
    <name evidence="2" type="ORF">Scep_016545</name>
</gene>
<keyword evidence="3" id="KW-1185">Reference proteome</keyword>
<organism evidence="2 3">
    <name type="scientific">Stephania cephalantha</name>
    <dbReference type="NCBI Taxonomy" id="152367"/>
    <lineage>
        <taxon>Eukaryota</taxon>
        <taxon>Viridiplantae</taxon>
        <taxon>Streptophyta</taxon>
        <taxon>Embryophyta</taxon>
        <taxon>Tracheophyta</taxon>
        <taxon>Spermatophyta</taxon>
        <taxon>Magnoliopsida</taxon>
        <taxon>Ranunculales</taxon>
        <taxon>Menispermaceae</taxon>
        <taxon>Menispermoideae</taxon>
        <taxon>Cissampelideae</taxon>
        <taxon>Stephania</taxon>
    </lineage>
</organism>
<name>A0AAP0IN10_9MAGN</name>
<reference evidence="2 3" key="1">
    <citation type="submission" date="2024-01" db="EMBL/GenBank/DDBJ databases">
        <title>Genome assemblies of Stephania.</title>
        <authorList>
            <person name="Yang L."/>
        </authorList>
    </citation>
    <scope>NUCLEOTIDE SEQUENCE [LARGE SCALE GENOMIC DNA]</scope>
    <source>
        <strain evidence="2">JXDWG</strain>
        <tissue evidence="2">Leaf</tissue>
    </source>
</reference>
<dbReference type="Proteomes" id="UP001419268">
    <property type="component" value="Unassembled WGS sequence"/>
</dbReference>
<comment type="caution">
    <text evidence="2">The sequence shown here is derived from an EMBL/GenBank/DDBJ whole genome shotgun (WGS) entry which is preliminary data.</text>
</comment>
<evidence type="ECO:0000313" key="3">
    <source>
        <dbReference type="Proteomes" id="UP001419268"/>
    </source>
</evidence>
<dbReference type="InterPro" id="IPR029480">
    <property type="entry name" value="Transpos_assoc"/>
</dbReference>
<feature type="domain" description="Transposase-associated" evidence="1">
    <location>
        <begin position="3"/>
        <end position="75"/>
    </location>
</feature>
<dbReference type="EMBL" id="JBBNAG010000007">
    <property type="protein sequence ID" value="KAK9118452.1"/>
    <property type="molecule type" value="Genomic_DNA"/>
</dbReference>
<dbReference type="Pfam" id="PF13963">
    <property type="entry name" value="Transpos_assoc"/>
    <property type="match status" value="1"/>
</dbReference>
<proteinExistence type="predicted"/>
<evidence type="ECO:0000259" key="1">
    <source>
        <dbReference type="Pfam" id="PF13963"/>
    </source>
</evidence>
<protein>
    <recommendedName>
        <fullName evidence="1">Transposase-associated domain-containing protein</fullName>
    </recommendedName>
</protein>
<sequence>MDKSWMNLNDRDSEAYANGVEQFLDFAHANTIDSRIFCPCKDCLNRYMKSRKFVKRHLLMRGIMRHYNNWTYHGEPYTSVHHDEDSFGENVPQRDDMIGMVYEALDFNSNRDNQTRNGSGPDDETAIFLKFLQDAEQPVYPRCEEFTSLSFIVHLLNLKVISGWTNKSFTMLLKTRR</sequence>
<dbReference type="AlphaFoldDB" id="A0AAP0IN10"/>
<evidence type="ECO:0000313" key="2">
    <source>
        <dbReference type="EMBL" id="KAK9118452.1"/>
    </source>
</evidence>
<accession>A0AAP0IN10</accession>